<sequence>EAPLAGTIVDVHQELSDKPALLDETDHNQNWVVTVSTK</sequence>
<dbReference type="EMBL" id="ANJW01000934">
    <property type="protein sequence ID" value="EPC48923.1"/>
    <property type="molecule type" value="Genomic_DNA"/>
</dbReference>
<dbReference type="AlphaFoldDB" id="A0A829G7F9"/>
<feature type="non-terminal residue" evidence="1">
    <location>
        <position position="1"/>
    </location>
</feature>
<evidence type="ECO:0000313" key="2">
    <source>
        <dbReference type="Proteomes" id="UP000014316"/>
    </source>
</evidence>
<reference evidence="1 2" key="1">
    <citation type="journal article" date="2013" name="PLoS ONE">
        <title>Lactobacillus paracasei comparative genomics: towards species pan-genome definition and exploitation of diversity.</title>
        <authorList>
            <person name="Smokvina T."/>
            <person name="Wels M."/>
            <person name="Polka J."/>
            <person name="Chervaux C."/>
            <person name="Brisse S."/>
            <person name="Boekhorst J."/>
            <person name="van Hylckama Vlieg J.E."/>
            <person name="Siezen R.J."/>
        </authorList>
    </citation>
    <scope>NUCLEOTIDE SEQUENCE [LARGE SCALE GENOMIC DNA]</scope>
    <source>
        <strain evidence="1 2">Lpp123</strain>
    </source>
</reference>
<evidence type="ECO:0000313" key="1">
    <source>
        <dbReference type="EMBL" id="EPC48923.1"/>
    </source>
</evidence>
<protein>
    <submittedName>
        <fullName evidence="1">Glycine cleavage system H protein</fullName>
    </submittedName>
</protein>
<dbReference type="Gene3D" id="2.40.50.100">
    <property type="match status" value="1"/>
</dbReference>
<dbReference type="Proteomes" id="UP000014316">
    <property type="component" value="Unassembled WGS sequence"/>
</dbReference>
<dbReference type="InterPro" id="IPR011053">
    <property type="entry name" value="Single_hybrid_motif"/>
</dbReference>
<dbReference type="Pfam" id="PF01597">
    <property type="entry name" value="GCV_H"/>
    <property type="match status" value="1"/>
</dbReference>
<comment type="caution">
    <text evidence="1">The sequence shown here is derived from an EMBL/GenBank/DDBJ whole genome shotgun (WGS) entry which is preliminary data.</text>
</comment>
<gene>
    <name evidence="1" type="ORF">Lpp123_16018</name>
</gene>
<organism evidence="1 2">
    <name type="scientific">Lacticaseibacillus paracasei subsp. paracasei Lpp123</name>
    <dbReference type="NCBI Taxonomy" id="1256201"/>
    <lineage>
        <taxon>Bacteria</taxon>
        <taxon>Bacillati</taxon>
        <taxon>Bacillota</taxon>
        <taxon>Bacilli</taxon>
        <taxon>Lactobacillales</taxon>
        <taxon>Lactobacillaceae</taxon>
        <taxon>Lacticaseibacillus</taxon>
    </lineage>
</organism>
<accession>A0A829G7F9</accession>
<proteinExistence type="predicted"/>
<dbReference type="SUPFAM" id="SSF51230">
    <property type="entry name" value="Single hybrid motif"/>
    <property type="match status" value="1"/>
</dbReference>
<dbReference type="InterPro" id="IPR033753">
    <property type="entry name" value="GCV_H/Fam206"/>
</dbReference>
<name>A0A829G7F9_LACPA</name>